<organism evidence="1 2">
    <name type="scientific">Hibiscus sabdariffa</name>
    <name type="common">roselle</name>
    <dbReference type="NCBI Taxonomy" id="183260"/>
    <lineage>
        <taxon>Eukaryota</taxon>
        <taxon>Viridiplantae</taxon>
        <taxon>Streptophyta</taxon>
        <taxon>Embryophyta</taxon>
        <taxon>Tracheophyta</taxon>
        <taxon>Spermatophyta</taxon>
        <taxon>Magnoliopsida</taxon>
        <taxon>eudicotyledons</taxon>
        <taxon>Gunneridae</taxon>
        <taxon>Pentapetalae</taxon>
        <taxon>rosids</taxon>
        <taxon>malvids</taxon>
        <taxon>Malvales</taxon>
        <taxon>Malvaceae</taxon>
        <taxon>Malvoideae</taxon>
        <taxon>Hibiscus</taxon>
    </lineage>
</organism>
<accession>A0ABR2NJX2</accession>
<evidence type="ECO:0000313" key="2">
    <source>
        <dbReference type="Proteomes" id="UP001396334"/>
    </source>
</evidence>
<dbReference type="Proteomes" id="UP001396334">
    <property type="component" value="Unassembled WGS sequence"/>
</dbReference>
<evidence type="ECO:0000313" key="1">
    <source>
        <dbReference type="EMBL" id="KAK8976476.1"/>
    </source>
</evidence>
<gene>
    <name evidence="1" type="ORF">V6N11_007819</name>
</gene>
<dbReference type="EMBL" id="JBBPBN010000131">
    <property type="protein sequence ID" value="KAK8976476.1"/>
    <property type="molecule type" value="Genomic_DNA"/>
</dbReference>
<reference evidence="1 2" key="1">
    <citation type="journal article" date="2024" name="G3 (Bethesda)">
        <title>Genome assembly of Hibiscus sabdariffa L. provides insights into metabolisms of medicinal natural products.</title>
        <authorList>
            <person name="Kim T."/>
        </authorList>
    </citation>
    <scope>NUCLEOTIDE SEQUENCE [LARGE SCALE GENOMIC DNA]</scope>
    <source>
        <strain evidence="1">TK-2024</strain>
        <tissue evidence="1">Old leaves</tissue>
    </source>
</reference>
<keyword evidence="2" id="KW-1185">Reference proteome</keyword>
<proteinExistence type="predicted"/>
<protein>
    <submittedName>
        <fullName evidence="1">Uncharacterized protein</fullName>
    </submittedName>
</protein>
<name>A0ABR2NJX2_9ROSI</name>
<comment type="caution">
    <text evidence="1">The sequence shown here is derived from an EMBL/GenBank/DDBJ whole genome shotgun (WGS) entry which is preliminary data.</text>
</comment>
<sequence length="112" mass="13660">MFDTMGNFRKGGTRLFRYVAAWNDHPAFPEFFRSVWDNSRGFYDNVNRFQEGSRRWSMDVFGHINKRKNRLMTRLRGIDKAMEVSFRHLLSRLEVKLKRELDEVLEQENRLW</sequence>